<dbReference type="AlphaFoldDB" id="A0AAV5IYX1"/>
<feature type="region of interest" description="Disordered" evidence="1">
    <location>
        <begin position="44"/>
        <end position="63"/>
    </location>
</feature>
<dbReference type="InterPro" id="IPR043128">
    <property type="entry name" value="Rev_trsase/Diguanyl_cyclase"/>
</dbReference>
<dbReference type="InterPro" id="IPR043502">
    <property type="entry name" value="DNA/RNA_pol_sf"/>
</dbReference>
<comment type="caution">
    <text evidence="3">The sequence shown here is derived from an EMBL/GenBank/DDBJ whole genome shotgun (WGS) entry which is preliminary data.</text>
</comment>
<keyword evidence="4" id="KW-1185">Reference proteome</keyword>
<dbReference type="InterPro" id="IPR005162">
    <property type="entry name" value="Retrotrans_gag_dom"/>
</dbReference>
<dbReference type="InterPro" id="IPR036397">
    <property type="entry name" value="RNaseH_sf"/>
</dbReference>
<dbReference type="InterPro" id="IPR001584">
    <property type="entry name" value="Integrase_cat-core"/>
</dbReference>
<evidence type="ECO:0000313" key="3">
    <source>
        <dbReference type="EMBL" id="GKV07057.1"/>
    </source>
</evidence>
<name>A0AAV5IYX1_9ROSI</name>
<feature type="domain" description="Integrase catalytic" evidence="2">
    <location>
        <begin position="356"/>
        <end position="515"/>
    </location>
</feature>
<dbReference type="EMBL" id="BPVZ01000026">
    <property type="protein sequence ID" value="GKV07057.1"/>
    <property type="molecule type" value="Genomic_DNA"/>
</dbReference>
<dbReference type="PANTHER" id="PTHR37984:SF15">
    <property type="entry name" value="INTEGRASE CATALYTIC DOMAIN-CONTAINING PROTEIN"/>
    <property type="match status" value="1"/>
</dbReference>
<evidence type="ECO:0000313" key="4">
    <source>
        <dbReference type="Proteomes" id="UP001054252"/>
    </source>
</evidence>
<evidence type="ECO:0000259" key="2">
    <source>
        <dbReference type="PROSITE" id="PS50994"/>
    </source>
</evidence>
<dbReference type="InterPro" id="IPR050951">
    <property type="entry name" value="Retrovirus_Pol_polyprotein"/>
</dbReference>
<dbReference type="Gene3D" id="3.30.420.10">
    <property type="entry name" value="Ribonuclease H-like superfamily/Ribonuclease H"/>
    <property type="match status" value="1"/>
</dbReference>
<dbReference type="PROSITE" id="PS50994">
    <property type="entry name" value="INTEGRASE"/>
    <property type="match status" value="1"/>
</dbReference>
<evidence type="ECO:0000256" key="1">
    <source>
        <dbReference type="SAM" id="MobiDB-lite"/>
    </source>
</evidence>
<organism evidence="3 4">
    <name type="scientific">Rubroshorea leprosula</name>
    <dbReference type="NCBI Taxonomy" id="152421"/>
    <lineage>
        <taxon>Eukaryota</taxon>
        <taxon>Viridiplantae</taxon>
        <taxon>Streptophyta</taxon>
        <taxon>Embryophyta</taxon>
        <taxon>Tracheophyta</taxon>
        <taxon>Spermatophyta</taxon>
        <taxon>Magnoliopsida</taxon>
        <taxon>eudicotyledons</taxon>
        <taxon>Gunneridae</taxon>
        <taxon>Pentapetalae</taxon>
        <taxon>rosids</taxon>
        <taxon>malvids</taxon>
        <taxon>Malvales</taxon>
        <taxon>Dipterocarpaceae</taxon>
        <taxon>Rubroshorea</taxon>
    </lineage>
</organism>
<reference evidence="3 4" key="1">
    <citation type="journal article" date="2021" name="Commun. Biol.">
        <title>The genome of Shorea leprosula (Dipterocarpaceae) highlights the ecological relevance of drought in aseasonal tropical rainforests.</title>
        <authorList>
            <person name="Ng K.K.S."/>
            <person name="Kobayashi M.J."/>
            <person name="Fawcett J.A."/>
            <person name="Hatakeyama M."/>
            <person name="Paape T."/>
            <person name="Ng C.H."/>
            <person name="Ang C.C."/>
            <person name="Tnah L.H."/>
            <person name="Lee C.T."/>
            <person name="Nishiyama T."/>
            <person name="Sese J."/>
            <person name="O'Brien M.J."/>
            <person name="Copetti D."/>
            <person name="Mohd Noor M.I."/>
            <person name="Ong R.C."/>
            <person name="Putra M."/>
            <person name="Sireger I.Z."/>
            <person name="Indrioko S."/>
            <person name="Kosugi Y."/>
            <person name="Izuno A."/>
            <person name="Isagi Y."/>
            <person name="Lee S.L."/>
            <person name="Shimizu K.K."/>
        </authorList>
    </citation>
    <scope>NUCLEOTIDE SEQUENCE [LARGE SCALE GENOMIC DNA]</scope>
    <source>
        <strain evidence="3">214</strain>
    </source>
</reference>
<dbReference type="Pfam" id="PF03732">
    <property type="entry name" value="Retrotrans_gag"/>
    <property type="match status" value="1"/>
</dbReference>
<accession>A0AAV5IYX1</accession>
<dbReference type="GO" id="GO:0003676">
    <property type="term" value="F:nucleic acid binding"/>
    <property type="evidence" value="ECO:0007669"/>
    <property type="project" value="InterPro"/>
</dbReference>
<sequence length="580" mass="66671">MSHGDNTSTPPLADDVNIRMDIMQKAITDMSSVFRDYLLHQNNNNAQQNTSGNSQQTVDSREGKEQLTLVKQFQNMNPPSFKGIPDPNVAESWVKKLEKMFKLLKCTNKQKVELVVFKLEGEADDWWIAAQDGFSKRGKKVTWDKFVQPFYRKYFSEAILERQELEFMNLKQDDMAVDEYQAKFNSLVKFAPYFVNDEARKARKFQKGLKASIKNRVVPQMLKTYDEVLATAQIIEQDMDEQKMETQDQKDGISVDPSKVEAVVQWERSTSVTEVRSFLGLARYYRSFQKLKNRLVTAPILAILDNGGNFVPTLLLRIKEAQQKDSRLMELMKDNEKSLKMGLHISDDGVIRLGDRICVPYDEGLRVELLQEIHKSNYTIHPGSTNILIKSAHFLAIKQKDPLDKLAKLYVREIVRLHRVLVIIVSDRDPRFIARFGRSFKKAMGTQLKLSTAYHPQTDGQFERTIQVLEDMLRACALDSPKSWDDHLPLVEFAYNNSYHSNVKMAPYEALYGRRRRTPICWVEVGYGRLMGLAFVQQTTEKISLQKAPEPTIHLYPSFFPAVPFFLLLALCGAKSTISS</sequence>
<feature type="compositionally biased region" description="Low complexity" evidence="1">
    <location>
        <begin position="44"/>
        <end position="57"/>
    </location>
</feature>
<dbReference type="PANTHER" id="PTHR37984">
    <property type="entry name" value="PROTEIN CBG26694"/>
    <property type="match status" value="1"/>
</dbReference>
<dbReference type="InterPro" id="IPR012337">
    <property type="entry name" value="RNaseH-like_sf"/>
</dbReference>
<protein>
    <recommendedName>
        <fullName evidence="2">Integrase catalytic domain-containing protein</fullName>
    </recommendedName>
</protein>
<dbReference type="SUPFAM" id="SSF56672">
    <property type="entry name" value="DNA/RNA polymerases"/>
    <property type="match status" value="1"/>
</dbReference>
<gene>
    <name evidence="3" type="ORF">SLEP1_g18864</name>
</gene>
<dbReference type="GO" id="GO:0015074">
    <property type="term" value="P:DNA integration"/>
    <property type="evidence" value="ECO:0007669"/>
    <property type="project" value="InterPro"/>
</dbReference>
<dbReference type="Proteomes" id="UP001054252">
    <property type="component" value="Unassembled WGS sequence"/>
</dbReference>
<proteinExistence type="predicted"/>
<dbReference type="SUPFAM" id="SSF53098">
    <property type="entry name" value="Ribonuclease H-like"/>
    <property type="match status" value="1"/>
</dbReference>
<dbReference type="Gene3D" id="3.30.70.270">
    <property type="match status" value="1"/>
</dbReference>